<protein>
    <submittedName>
        <fullName evidence="2">Endonuclease/exonuclease/phosphatase family protein</fullName>
    </submittedName>
</protein>
<feature type="domain" description="Endonuclease/exonuclease/phosphatase" evidence="1">
    <location>
        <begin position="1"/>
        <end position="244"/>
    </location>
</feature>
<gene>
    <name evidence="2" type="ORF">ENF30_02640</name>
</gene>
<name>A0A7V0NEX3_DESA2</name>
<keyword evidence="2" id="KW-0255">Endonuclease</keyword>
<proteinExistence type="predicted"/>
<dbReference type="PANTHER" id="PTHR12121:SF36">
    <property type="entry name" value="ENDONUCLEASE_EXONUCLEASE_PHOSPHATASE DOMAIN-CONTAINING PROTEIN"/>
    <property type="match status" value="1"/>
</dbReference>
<dbReference type="AlphaFoldDB" id="A0A7V0NEX3"/>
<dbReference type="PANTHER" id="PTHR12121">
    <property type="entry name" value="CARBON CATABOLITE REPRESSOR PROTEIN 4"/>
    <property type="match status" value="1"/>
</dbReference>
<dbReference type="CDD" id="cd09083">
    <property type="entry name" value="EEP-1"/>
    <property type="match status" value="1"/>
</dbReference>
<keyword evidence="2" id="KW-0540">Nuclease</keyword>
<sequence>MTINLRYDNPNDGPYQWCFRKDIVAFIIKRINPDIFGTQEGWEDQIKELAIATGYDYHVFAPEWNRKRMFPCVWTKKEMDILESGTFWLSPTPHIPFSKAWNSAYPRAATYVIAKKYRKFFLFISTHLDNVSKKARLYQAAVLCEEIKKINQENYPIILVGDFNDSPNSSVHALLTGKIDLNGVKGDFIDVWQWLKKDENATFHAFTGKGQRGRIDWILVSSNVKIKNVFLIKDIFAGIYPSDHYPIVAELSC</sequence>
<dbReference type="GO" id="GO:0000175">
    <property type="term" value="F:3'-5'-RNA exonuclease activity"/>
    <property type="evidence" value="ECO:0007669"/>
    <property type="project" value="TreeGrafter"/>
</dbReference>
<comment type="caution">
    <text evidence="2">The sequence shown here is derived from an EMBL/GenBank/DDBJ whole genome shotgun (WGS) entry which is preliminary data.</text>
</comment>
<organism evidence="2">
    <name type="scientific">Desulfofervidus auxilii</name>
    <dbReference type="NCBI Taxonomy" id="1621989"/>
    <lineage>
        <taxon>Bacteria</taxon>
        <taxon>Pseudomonadati</taxon>
        <taxon>Thermodesulfobacteriota</taxon>
        <taxon>Candidatus Desulfofervidia</taxon>
        <taxon>Candidatus Desulfofervidales</taxon>
        <taxon>Candidatus Desulfofervidaceae</taxon>
        <taxon>Candidatus Desulfofervidus</taxon>
    </lineage>
</organism>
<dbReference type="InterPro" id="IPR036691">
    <property type="entry name" value="Endo/exonu/phosph_ase_sf"/>
</dbReference>
<dbReference type="EMBL" id="DQWQ01000115">
    <property type="protein sequence ID" value="HDD35678.1"/>
    <property type="molecule type" value="Genomic_DNA"/>
</dbReference>
<reference evidence="2" key="1">
    <citation type="journal article" date="2020" name="mSystems">
        <title>Genome- and Community-Level Interaction Insights into Carbon Utilization and Element Cycling Functions of Hydrothermarchaeota in Hydrothermal Sediment.</title>
        <authorList>
            <person name="Zhou Z."/>
            <person name="Liu Y."/>
            <person name="Xu W."/>
            <person name="Pan J."/>
            <person name="Luo Z.H."/>
            <person name="Li M."/>
        </authorList>
    </citation>
    <scope>NUCLEOTIDE SEQUENCE [LARGE SCALE GENOMIC DNA]</scope>
    <source>
        <strain evidence="2">HyVt-113</strain>
    </source>
</reference>
<evidence type="ECO:0000313" key="2">
    <source>
        <dbReference type="EMBL" id="HDD35678.1"/>
    </source>
</evidence>
<keyword evidence="2" id="KW-0378">Hydrolase</keyword>
<dbReference type="InterPro" id="IPR005135">
    <property type="entry name" value="Endo/exonuclease/phosphatase"/>
</dbReference>
<dbReference type="Gene3D" id="3.60.10.10">
    <property type="entry name" value="Endonuclease/exonuclease/phosphatase"/>
    <property type="match status" value="1"/>
</dbReference>
<dbReference type="GO" id="GO:0004519">
    <property type="term" value="F:endonuclease activity"/>
    <property type="evidence" value="ECO:0007669"/>
    <property type="project" value="UniProtKB-KW"/>
</dbReference>
<evidence type="ECO:0000259" key="1">
    <source>
        <dbReference type="Pfam" id="PF03372"/>
    </source>
</evidence>
<accession>A0A7V0NEX3</accession>
<dbReference type="Pfam" id="PF03372">
    <property type="entry name" value="Exo_endo_phos"/>
    <property type="match status" value="1"/>
</dbReference>
<dbReference type="Proteomes" id="UP000885706">
    <property type="component" value="Unassembled WGS sequence"/>
</dbReference>
<dbReference type="SUPFAM" id="SSF56219">
    <property type="entry name" value="DNase I-like"/>
    <property type="match status" value="1"/>
</dbReference>
<dbReference type="InterPro" id="IPR050410">
    <property type="entry name" value="CCR4/nocturin_mRNA_transcr"/>
</dbReference>